<reference evidence="3" key="1">
    <citation type="submission" date="2017-09" db="EMBL/GenBank/DDBJ databases">
        <title>Depth-based differentiation of microbial function through sediment-hosted aquifers and enrichment of novel symbionts in the deep terrestrial subsurface.</title>
        <authorList>
            <person name="Probst A.J."/>
            <person name="Ladd B."/>
            <person name="Jarett J.K."/>
            <person name="Geller-Mcgrath D.E."/>
            <person name="Sieber C.M.K."/>
            <person name="Emerson J.B."/>
            <person name="Anantharaman K."/>
            <person name="Thomas B.C."/>
            <person name="Malmstrom R."/>
            <person name="Stieglmeier M."/>
            <person name="Klingl A."/>
            <person name="Woyke T."/>
            <person name="Ryan C.M."/>
            <person name="Banfield J.F."/>
        </authorList>
    </citation>
    <scope>NUCLEOTIDE SEQUENCE [LARGE SCALE GENOMIC DNA]</scope>
</reference>
<organism evidence="2 3">
    <name type="scientific">Candidatus Andersenbacteria bacterium CG10_big_fil_rev_8_21_14_0_10_54_11</name>
    <dbReference type="NCBI Taxonomy" id="1974485"/>
    <lineage>
        <taxon>Bacteria</taxon>
        <taxon>Candidatus Anderseniibacteriota</taxon>
    </lineage>
</organism>
<dbReference type="Proteomes" id="UP000230731">
    <property type="component" value="Unassembled WGS sequence"/>
</dbReference>
<dbReference type="AlphaFoldDB" id="A0A2M6X018"/>
<sequence>MSIGKPHIVLLGGGNGTSRMLASLVPLLQDGVLASLHALVLNADDGGSTGRLRAQYQVSAMGDLTKCLMALSGFHGDTRGEQLLAALDYRFERGDFTGHTLRNIFLTSLERTSDLDAGIAMMARILQIPKNAGVVPVTLKPLTQQVVITFAGKKRLLGEGQHFISHKVNLQADPRWQPGDVRVQFAEGDAPLNPRARGLLSEATHIVVAPGHTFGTILPTLALPQLGAAVRESSAEVWTILGLLTTPRQTEGWSGEDFVQVYTSSLGRDFSQVVSNRGRVPLHLEPGQDWVVFSGTEHPYRLLQEDLVSADAGSVQLGDVVPRAVVVHDSGKMERVFRQLLAKERD</sequence>
<evidence type="ECO:0000313" key="2">
    <source>
        <dbReference type="EMBL" id="PIT98401.1"/>
    </source>
</evidence>
<dbReference type="Pfam" id="PF01933">
    <property type="entry name" value="CofD"/>
    <property type="match status" value="1"/>
</dbReference>
<gene>
    <name evidence="2" type="ORF">COT71_00725</name>
</gene>
<dbReference type="EMBL" id="PEZP01000008">
    <property type="protein sequence ID" value="PIT98401.1"/>
    <property type="molecule type" value="Genomic_DNA"/>
</dbReference>
<protein>
    <recommendedName>
        <fullName evidence="4">Gluconeogenesis factor</fullName>
    </recommendedName>
</protein>
<dbReference type="SUPFAM" id="SSF142338">
    <property type="entry name" value="CofD-like"/>
    <property type="match status" value="1"/>
</dbReference>
<proteinExistence type="predicted"/>
<dbReference type="Gene3D" id="3.40.50.10680">
    <property type="entry name" value="CofD-like domains"/>
    <property type="match status" value="1"/>
</dbReference>
<evidence type="ECO:0008006" key="4">
    <source>
        <dbReference type="Google" id="ProtNLM"/>
    </source>
</evidence>
<dbReference type="InterPro" id="IPR010119">
    <property type="entry name" value="Gluconeogen_factor"/>
</dbReference>
<evidence type="ECO:0000256" key="1">
    <source>
        <dbReference type="ARBA" id="ARBA00022490"/>
    </source>
</evidence>
<dbReference type="PANTHER" id="PTHR30135:SF3">
    <property type="entry name" value="GLUCONEOGENESIS FACTOR-RELATED"/>
    <property type="match status" value="1"/>
</dbReference>
<dbReference type="InterPro" id="IPR038136">
    <property type="entry name" value="CofD-like_dom_sf"/>
</dbReference>
<dbReference type="GO" id="GO:0043743">
    <property type="term" value="F:LPPG:FO 2-phospho-L-lactate transferase activity"/>
    <property type="evidence" value="ECO:0007669"/>
    <property type="project" value="InterPro"/>
</dbReference>
<dbReference type="InterPro" id="IPR002882">
    <property type="entry name" value="CofD"/>
</dbReference>
<comment type="caution">
    <text evidence="2">The sequence shown here is derived from an EMBL/GenBank/DDBJ whole genome shotgun (WGS) entry which is preliminary data.</text>
</comment>
<evidence type="ECO:0000313" key="3">
    <source>
        <dbReference type="Proteomes" id="UP000230731"/>
    </source>
</evidence>
<dbReference type="PANTHER" id="PTHR30135">
    <property type="entry name" value="UNCHARACTERIZED PROTEIN YVCK-RELATED"/>
    <property type="match status" value="1"/>
</dbReference>
<accession>A0A2M6X018</accession>
<name>A0A2M6X018_9BACT</name>
<keyword evidence="1" id="KW-0963">Cytoplasm</keyword>